<dbReference type="SUPFAM" id="SSF69572">
    <property type="entry name" value="Activating enzymes of the ubiquitin-like proteins"/>
    <property type="match status" value="1"/>
</dbReference>
<evidence type="ECO:0000256" key="2">
    <source>
        <dbReference type="ARBA" id="ARBA00022741"/>
    </source>
</evidence>
<dbReference type="GO" id="GO:0008146">
    <property type="term" value="F:sulfotransferase activity"/>
    <property type="evidence" value="ECO:0007669"/>
    <property type="project" value="TreeGrafter"/>
</dbReference>
<dbReference type="RefSeq" id="WP_109094564.1">
    <property type="nucleotide sequence ID" value="NZ_QETB01000007.1"/>
</dbReference>
<keyword evidence="6" id="KW-1185">Reference proteome</keyword>
<dbReference type="Gene3D" id="3.40.50.720">
    <property type="entry name" value="NAD(P)-binding Rossmann-like Domain"/>
    <property type="match status" value="1"/>
</dbReference>
<name>A0A2V1K4T1_9ACTO</name>
<dbReference type="GO" id="GO:0004792">
    <property type="term" value="F:thiosulfate-cyanide sulfurtransferase activity"/>
    <property type="evidence" value="ECO:0007669"/>
    <property type="project" value="TreeGrafter"/>
</dbReference>
<keyword evidence="5" id="KW-0548">Nucleotidyltransferase</keyword>
<dbReference type="AlphaFoldDB" id="A0A2V1K4T1"/>
<evidence type="ECO:0000313" key="5">
    <source>
        <dbReference type="EMBL" id="PWF24455.1"/>
    </source>
</evidence>
<dbReference type="PANTHER" id="PTHR10953">
    <property type="entry name" value="UBIQUITIN-ACTIVATING ENZYME E1"/>
    <property type="match status" value="1"/>
</dbReference>
<dbReference type="OrthoDB" id="9804286at2"/>
<sequence length="393" mass="41292">MTLTPLAAAGPDLTSSQRERYARQLRLPGFGEDSQRRLASGRVLVVGAGGLGSPALLYLAAAGVGTIGIIDDDVVDLTNLHRQVIHTTAEVGVPKTASAAKAIHDLNPEVRVIEHACRITEDNAQEIISDYDLVLDGTDNFLTRYTVDAACSQLSVPEIWGSILRYSAQVSVFWTGPNATAHGVPEPGVCLRDLFPTPPPPGSTPSCGEAGVLGLLCGQVGSVMAGEAIKLLTGTGDPLIGRILVLDAASTTYTTIPLRGSLDRPAPLGGQELTDACTLTPRVATIDVAKLHDLLEARTAGDATFNLLDVREDDEWEINRLDGAVHIPLGSVLDDPSAAISQMPSGPVYVYCLGGVRSLKAAEAIADAGTTAISVDGGIRAWWTEIDPTMARY</sequence>
<dbReference type="FunFam" id="3.40.50.720:FF:000033">
    <property type="entry name" value="Adenylyltransferase and sulfurtransferase MOCS3"/>
    <property type="match status" value="1"/>
</dbReference>
<evidence type="ECO:0000259" key="4">
    <source>
        <dbReference type="PROSITE" id="PS50206"/>
    </source>
</evidence>
<dbReference type="Pfam" id="PF00581">
    <property type="entry name" value="Rhodanese"/>
    <property type="match status" value="1"/>
</dbReference>
<gene>
    <name evidence="5" type="ORF">DD236_11635</name>
</gene>
<organism evidence="5 6">
    <name type="scientific">Ancrocorticia populi</name>
    <dbReference type="NCBI Taxonomy" id="2175228"/>
    <lineage>
        <taxon>Bacteria</taxon>
        <taxon>Bacillati</taxon>
        <taxon>Actinomycetota</taxon>
        <taxon>Actinomycetes</taxon>
        <taxon>Actinomycetales</taxon>
        <taxon>Actinomycetaceae</taxon>
        <taxon>Ancrocorticia</taxon>
    </lineage>
</organism>
<protein>
    <submittedName>
        <fullName evidence="5">Adenylyltransferase/sulfurtransferase MoeZ</fullName>
    </submittedName>
</protein>
<dbReference type="SMART" id="SM00450">
    <property type="entry name" value="RHOD"/>
    <property type="match status" value="1"/>
</dbReference>
<dbReference type="GO" id="GO:0005524">
    <property type="term" value="F:ATP binding"/>
    <property type="evidence" value="ECO:0007669"/>
    <property type="project" value="UniProtKB-KW"/>
</dbReference>
<reference evidence="6" key="1">
    <citation type="submission" date="2018-05" db="EMBL/GenBank/DDBJ databases">
        <authorList>
            <person name="Li Y."/>
        </authorList>
    </citation>
    <scope>NUCLEOTIDE SEQUENCE [LARGE SCALE GENOMIC DNA]</scope>
    <source>
        <strain evidence="6">sk1b4</strain>
    </source>
</reference>
<dbReference type="GO" id="GO:0008641">
    <property type="term" value="F:ubiquitin-like modifier activating enzyme activity"/>
    <property type="evidence" value="ECO:0007669"/>
    <property type="project" value="InterPro"/>
</dbReference>
<dbReference type="Pfam" id="PF00899">
    <property type="entry name" value="ThiF"/>
    <property type="match status" value="1"/>
</dbReference>
<comment type="caution">
    <text evidence="5">The sequence shown here is derived from an EMBL/GenBank/DDBJ whole genome shotgun (WGS) entry which is preliminary data.</text>
</comment>
<keyword evidence="3" id="KW-0067">ATP-binding</keyword>
<evidence type="ECO:0000313" key="6">
    <source>
        <dbReference type="Proteomes" id="UP000245283"/>
    </source>
</evidence>
<dbReference type="CDD" id="cd00158">
    <property type="entry name" value="RHOD"/>
    <property type="match status" value="1"/>
</dbReference>
<dbReference type="InterPro" id="IPR045886">
    <property type="entry name" value="ThiF/MoeB/HesA"/>
</dbReference>
<dbReference type="InterPro" id="IPR036873">
    <property type="entry name" value="Rhodanese-like_dom_sf"/>
</dbReference>
<keyword evidence="2" id="KW-0547">Nucleotide-binding</keyword>
<dbReference type="Proteomes" id="UP000245283">
    <property type="component" value="Unassembled WGS sequence"/>
</dbReference>
<dbReference type="InterPro" id="IPR000594">
    <property type="entry name" value="ThiF_NAD_FAD-bd"/>
</dbReference>
<dbReference type="InterPro" id="IPR001763">
    <property type="entry name" value="Rhodanese-like_dom"/>
</dbReference>
<evidence type="ECO:0000256" key="1">
    <source>
        <dbReference type="ARBA" id="ARBA00022679"/>
    </source>
</evidence>
<evidence type="ECO:0000256" key="3">
    <source>
        <dbReference type="ARBA" id="ARBA00022840"/>
    </source>
</evidence>
<accession>A0A2V1K4T1</accession>
<feature type="domain" description="Rhodanese" evidence="4">
    <location>
        <begin position="301"/>
        <end position="391"/>
    </location>
</feature>
<dbReference type="GO" id="GO:0005829">
    <property type="term" value="C:cytosol"/>
    <property type="evidence" value="ECO:0007669"/>
    <property type="project" value="TreeGrafter"/>
</dbReference>
<dbReference type="CDD" id="cd00757">
    <property type="entry name" value="ThiF_MoeB_HesA_family"/>
    <property type="match status" value="1"/>
</dbReference>
<dbReference type="GO" id="GO:0016779">
    <property type="term" value="F:nucleotidyltransferase activity"/>
    <property type="evidence" value="ECO:0007669"/>
    <property type="project" value="UniProtKB-KW"/>
</dbReference>
<dbReference type="EMBL" id="QETB01000007">
    <property type="protein sequence ID" value="PWF24455.1"/>
    <property type="molecule type" value="Genomic_DNA"/>
</dbReference>
<keyword evidence="1 5" id="KW-0808">Transferase</keyword>
<dbReference type="PANTHER" id="PTHR10953:SF102">
    <property type="entry name" value="ADENYLYLTRANSFERASE AND SULFURTRANSFERASE MOCS3"/>
    <property type="match status" value="1"/>
</dbReference>
<proteinExistence type="predicted"/>
<dbReference type="InterPro" id="IPR035985">
    <property type="entry name" value="Ubiquitin-activating_enz"/>
</dbReference>
<dbReference type="PROSITE" id="PS50206">
    <property type="entry name" value="RHODANESE_3"/>
    <property type="match status" value="1"/>
</dbReference>
<dbReference type="Gene3D" id="3.40.250.10">
    <property type="entry name" value="Rhodanese-like domain"/>
    <property type="match status" value="1"/>
</dbReference>